<dbReference type="PROSITE" id="PS00794">
    <property type="entry name" value="HPPK"/>
    <property type="match status" value="1"/>
</dbReference>
<dbReference type="NCBIfam" id="TIGR01498">
    <property type="entry name" value="folK"/>
    <property type="match status" value="1"/>
</dbReference>
<keyword evidence="8" id="KW-0289">Folate biosynthesis</keyword>
<evidence type="ECO:0000256" key="5">
    <source>
        <dbReference type="ARBA" id="ARBA00022741"/>
    </source>
</evidence>
<evidence type="ECO:0000256" key="8">
    <source>
        <dbReference type="ARBA" id="ARBA00022909"/>
    </source>
</evidence>
<dbReference type="InterPro" id="IPR035907">
    <property type="entry name" value="Hppk_sf"/>
</dbReference>
<evidence type="ECO:0000256" key="7">
    <source>
        <dbReference type="ARBA" id="ARBA00022840"/>
    </source>
</evidence>
<dbReference type="Gene3D" id="3.30.70.560">
    <property type="entry name" value="7,8-Dihydro-6-hydroxymethylpterin-pyrophosphokinase HPPK"/>
    <property type="match status" value="1"/>
</dbReference>
<keyword evidence="5" id="KW-0547">Nucleotide-binding</keyword>
<dbReference type="EMBL" id="DVNI01000059">
    <property type="protein sequence ID" value="HIU64202.1"/>
    <property type="molecule type" value="Genomic_DNA"/>
</dbReference>
<dbReference type="PANTHER" id="PTHR43071:SF1">
    <property type="entry name" value="2-AMINO-4-HYDROXY-6-HYDROXYMETHYLDIHYDROPTERIDINE PYROPHOSPHOKINASE"/>
    <property type="match status" value="1"/>
</dbReference>
<protein>
    <recommendedName>
        <fullName evidence="3">2-amino-4-hydroxy-6-hydroxymethyldihydropteridine diphosphokinase</fullName>
        <ecNumber evidence="3">2.7.6.3</ecNumber>
    </recommendedName>
</protein>
<sequence length="157" mass="17889">MSIVFIALGSNLGKRSFYIKEAIKRLQEEGLELLAKSSLIETQPYGVTDQPNFINAVISMKTSLEPQVLLQLLLQIEQELGRVRKRHWGERTIDLDLLFYDEVILQEKNLILPHPDLQNRDFVLGPLVEIAPNLRHPVLGITAKDLLLNLKNGAEKR</sequence>
<accession>A0A9D1MPU1</accession>
<dbReference type="GO" id="GO:0046656">
    <property type="term" value="P:folic acid biosynthetic process"/>
    <property type="evidence" value="ECO:0007669"/>
    <property type="project" value="UniProtKB-KW"/>
</dbReference>
<keyword evidence="7" id="KW-0067">ATP-binding</keyword>
<evidence type="ECO:0000256" key="1">
    <source>
        <dbReference type="ARBA" id="ARBA00000198"/>
    </source>
</evidence>
<dbReference type="AlphaFoldDB" id="A0A9D1MPU1"/>
<evidence type="ECO:0000313" key="11">
    <source>
        <dbReference type="Proteomes" id="UP000824099"/>
    </source>
</evidence>
<dbReference type="GO" id="GO:0003848">
    <property type="term" value="F:2-amino-4-hydroxy-6-hydroxymethyldihydropteridine diphosphokinase activity"/>
    <property type="evidence" value="ECO:0007669"/>
    <property type="project" value="UniProtKB-EC"/>
</dbReference>
<organism evidence="10 11">
    <name type="scientific">Candidatus Avacidaminococcus intestinavium</name>
    <dbReference type="NCBI Taxonomy" id="2840684"/>
    <lineage>
        <taxon>Bacteria</taxon>
        <taxon>Bacillati</taxon>
        <taxon>Bacillota</taxon>
        <taxon>Negativicutes</taxon>
        <taxon>Acidaminococcales</taxon>
        <taxon>Acidaminococcaceae</taxon>
        <taxon>Acidaminococcaceae incertae sedis</taxon>
        <taxon>Candidatus Avacidaminococcus</taxon>
    </lineage>
</organism>
<comment type="caution">
    <text evidence="10">The sequence shown here is derived from an EMBL/GenBank/DDBJ whole genome shotgun (WGS) entry which is preliminary data.</text>
</comment>
<dbReference type="CDD" id="cd00483">
    <property type="entry name" value="HPPK"/>
    <property type="match status" value="1"/>
</dbReference>
<name>A0A9D1MPU1_9FIRM</name>
<dbReference type="EC" id="2.7.6.3" evidence="3"/>
<dbReference type="GO" id="GO:0005524">
    <property type="term" value="F:ATP binding"/>
    <property type="evidence" value="ECO:0007669"/>
    <property type="project" value="UniProtKB-KW"/>
</dbReference>
<feature type="domain" description="7,8-dihydro-6-hydroxymethylpterin-pyrophosphokinase" evidence="9">
    <location>
        <begin position="87"/>
        <end position="98"/>
    </location>
</feature>
<comment type="pathway">
    <text evidence="2">Cofactor biosynthesis; tetrahydrofolate biosynthesis; 2-amino-4-hydroxy-6-hydroxymethyl-7,8-dihydropteridine diphosphate from 7,8-dihydroneopterin triphosphate: step 4/4.</text>
</comment>
<evidence type="ECO:0000313" key="10">
    <source>
        <dbReference type="EMBL" id="HIU64202.1"/>
    </source>
</evidence>
<dbReference type="PANTHER" id="PTHR43071">
    <property type="entry name" value="2-AMINO-4-HYDROXY-6-HYDROXYMETHYLDIHYDROPTERIDINE PYROPHOSPHOKINASE"/>
    <property type="match status" value="1"/>
</dbReference>
<reference evidence="10" key="2">
    <citation type="journal article" date="2021" name="PeerJ">
        <title>Extensive microbial diversity within the chicken gut microbiome revealed by metagenomics and culture.</title>
        <authorList>
            <person name="Gilroy R."/>
            <person name="Ravi A."/>
            <person name="Getino M."/>
            <person name="Pursley I."/>
            <person name="Horton D.L."/>
            <person name="Alikhan N.F."/>
            <person name="Baker D."/>
            <person name="Gharbi K."/>
            <person name="Hall N."/>
            <person name="Watson M."/>
            <person name="Adriaenssens E.M."/>
            <person name="Foster-Nyarko E."/>
            <person name="Jarju S."/>
            <person name="Secka A."/>
            <person name="Antonio M."/>
            <person name="Oren A."/>
            <person name="Chaudhuri R.R."/>
            <person name="La Ragione R."/>
            <person name="Hildebrand F."/>
            <person name="Pallen M.J."/>
        </authorList>
    </citation>
    <scope>NUCLEOTIDE SEQUENCE</scope>
    <source>
        <strain evidence="10">CHK160-1198</strain>
    </source>
</reference>
<dbReference type="Proteomes" id="UP000824099">
    <property type="component" value="Unassembled WGS sequence"/>
</dbReference>
<dbReference type="GO" id="GO:0016301">
    <property type="term" value="F:kinase activity"/>
    <property type="evidence" value="ECO:0007669"/>
    <property type="project" value="UniProtKB-KW"/>
</dbReference>
<evidence type="ECO:0000256" key="6">
    <source>
        <dbReference type="ARBA" id="ARBA00022777"/>
    </source>
</evidence>
<dbReference type="SUPFAM" id="SSF55083">
    <property type="entry name" value="6-hydroxymethyl-7,8-dihydropterin pyrophosphokinase, HPPK"/>
    <property type="match status" value="1"/>
</dbReference>
<keyword evidence="6" id="KW-0418">Kinase</keyword>
<keyword evidence="4 10" id="KW-0808">Transferase</keyword>
<reference evidence="10" key="1">
    <citation type="submission" date="2020-10" db="EMBL/GenBank/DDBJ databases">
        <authorList>
            <person name="Gilroy R."/>
        </authorList>
    </citation>
    <scope>NUCLEOTIDE SEQUENCE</scope>
    <source>
        <strain evidence="10">CHK160-1198</strain>
    </source>
</reference>
<comment type="catalytic activity">
    <reaction evidence="1">
        <text>6-hydroxymethyl-7,8-dihydropterin + ATP = (7,8-dihydropterin-6-yl)methyl diphosphate + AMP + H(+)</text>
        <dbReference type="Rhea" id="RHEA:11412"/>
        <dbReference type="ChEBI" id="CHEBI:15378"/>
        <dbReference type="ChEBI" id="CHEBI:30616"/>
        <dbReference type="ChEBI" id="CHEBI:44841"/>
        <dbReference type="ChEBI" id="CHEBI:72950"/>
        <dbReference type="ChEBI" id="CHEBI:456215"/>
        <dbReference type="EC" id="2.7.6.3"/>
    </reaction>
</comment>
<evidence type="ECO:0000259" key="9">
    <source>
        <dbReference type="PROSITE" id="PS00794"/>
    </source>
</evidence>
<proteinExistence type="predicted"/>
<evidence type="ECO:0000256" key="3">
    <source>
        <dbReference type="ARBA" id="ARBA00013253"/>
    </source>
</evidence>
<evidence type="ECO:0000256" key="2">
    <source>
        <dbReference type="ARBA" id="ARBA00005051"/>
    </source>
</evidence>
<dbReference type="InterPro" id="IPR000550">
    <property type="entry name" value="Hppk"/>
</dbReference>
<gene>
    <name evidence="10" type="primary">folK</name>
    <name evidence="10" type="ORF">IAB06_04075</name>
</gene>
<evidence type="ECO:0000256" key="4">
    <source>
        <dbReference type="ARBA" id="ARBA00022679"/>
    </source>
</evidence>
<dbReference type="Pfam" id="PF01288">
    <property type="entry name" value="HPPK"/>
    <property type="match status" value="1"/>
</dbReference>